<accession>A0ABU4RRF8</accession>
<dbReference type="Pfam" id="PF12706">
    <property type="entry name" value="Lactamase_B_2"/>
    <property type="match status" value="1"/>
</dbReference>
<feature type="domain" description="Metallo-beta-lactamase" evidence="1">
    <location>
        <begin position="51"/>
        <end position="234"/>
    </location>
</feature>
<dbReference type="RefSeq" id="WP_319843469.1">
    <property type="nucleotide sequence ID" value="NZ_JAXAFJ010000002.1"/>
</dbReference>
<dbReference type="SUPFAM" id="SSF56281">
    <property type="entry name" value="Metallo-hydrolase/oxidoreductase"/>
    <property type="match status" value="1"/>
</dbReference>
<dbReference type="CDD" id="cd16279">
    <property type="entry name" value="metallo-hydrolase-like_MBL-fold"/>
    <property type="match status" value="1"/>
</dbReference>
<protein>
    <submittedName>
        <fullName evidence="2">MBL fold metallo-hydrolase</fullName>
    </submittedName>
</protein>
<proteinExistence type="predicted"/>
<name>A0ABU4RRF8_9HYPH</name>
<dbReference type="InterPro" id="IPR001279">
    <property type="entry name" value="Metallo-B-lactamas"/>
</dbReference>
<dbReference type="EMBL" id="JAXAFJ010000002">
    <property type="protein sequence ID" value="MDX6805351.1"/>
    <property type="molecule type" value="Genomic_DNA"/>
</dbReference>
<evidence type="ECO:0000259" key="1">
    <source>
        <dbReference type="Pfam" id="PF12706"/>
    </source>
</evidence>
<comment type="caution">
    <text evidence="2">The sequence shown here is derived from an EMBL/GenBank/DDBJ whole genome shotgun (WGS) entry which is preliminary data.</text>
</comment>
<evidence type="ECO:0000313" key="2">
    <source>
        <dbReference type="EMBL" id="MDX6805351.1"/>
    </source>
</evidence>
<dbReference type="PANTHER" id="PTHR42663">
    <property type="entry name" value="HYDROLASE C777.06C-RELATED-RELATED"/>
    <property type="match status" value="1"/>
</dbReference>
<dbReference type="Proteomes" id="UP001274321">
    <property type="component" value="Unassembled WGS sequence"/>
</dbReference>
<gene>
    <name evidence="2" type="ORF">SCD90_04680</name>
</gene>
<dbReference type="InterPro" id="IPR036866">
    <property type="entry name" value="RibonucZ/Hydroxyglut_hydro"/>
</dbReference>
<keyword evidence="3" id="KW-1185">Reference proteome</keyword>
<organism evidence="2 3">
    <name type="scientific">Terrihabitans rhizophilus</name>
    <dbReference type="NCBI Taxonomy" id="3092662"/>
    <lineage>
        <taxon>Bacteria</taxon>
        <taxon>Pseudomonadati</taxon>
        <taxon>Pseudomonadota</taxon>
        <taxon>Alphaproteobacteria</taxon>
        <taxon>Hyphomicrobiales</taxon>
        <taxon>Terrihabitans</taxon>
    </lineage>
</organism>
<evidence type="ECO:0000313" key="3">
    <source>
        <dbReference type="Proteomes" id="UP001274321"/>
    </source>
</evidence>
<dbReference type="Gene3D" id="3.60.15.10">
    <property type="entry name" value="Ribonuclease Z/Hydroxyacylglutathione hydrolase-like"/>
    <property type="match status" value="1"/>
</dbReference>
<sequence>MTTSLTILGCGSSGGVPRVAVGWGNCDPAEPRNRRRRCSVLVRKAGERGETRVLVDAGPDLREQLLSEDVDDLSGVLFTHEHADHCHGVDDLRPLFIRNRRRVDVWIDPHTAPTLRNRFDYLFESAPGSDYPPILTEHRMSHGNKIHVDGLGGMVEAIPFRLVHGNVDAHGFRFGDVAYTPDVNAIPEESLDFLRDLDVWIIDALRIAPHPSHFTLAEALGWIEQMKPKRAVLTNLHTDLDYRALEAQLPAHIVPAYDGLTISYG</sequence>
<dbReference type="PANTHER" id="PTHR42663:SF6">
    <property type="entry name" value="HYDROLASE C777.06C-RELATED"/>
    <property type="match status" value="1"/>
</dbReference>
<reference evidence="2 3" key="1">
    <citation type="submission" date="2023-11" db="EMBL/GenBank/DDBJ databases">
        <authorList>
            <person name="Bao R."/>
        </authorList>
    </citation>
    <scope>NUCLEOTIDE SEQUENCE [LARGE SCALE GENOMIC DNA]</scope>
    <source>
        <strain evidence="2 3">PJ23</strain>
    </source>
</reference>